<dbReference type="AlphaFoldDB" id="A0A409XVS9"/>
<gene>
    <name evidence="1" type="ORF">CVT25_007228</name>
</gene>
<evidence type="ECO:0000313" key="2">
    <source>
        <dbReference type="Proteomes" id="UP000283269"/>
    </source>
</evidence>
<evidence type="ECO:0000313" key="1">
    <source>
        <dbReference type="EMBL" id="PPQ94856.1"/>
    </source>
</evidence>
<accession>A0A409XVS9</accession>
<dbReference type="InParanoid" id="A0A409XVS9"/>
<proteinExistence type="predicted"/>
<dbReference type="EMBL" id="NHYD01000222">
    <property type="protein sequence ID" value="PPQ94856.1"/>
    <property type="molecule type" value="Genomic_DNA"/>
</dbReference>
<protein>
    <submittedName>
        <fullName evidence="1">Uncharacterized protein</fullName>
    </submittedName>
</protein>
<comment type="caution">
    <text evidence="1">The sequence shown here is derived from an EMBL/GenBank/DDBJ whole genome shotgun (WGS) entry which is preliminary data.</text>
</comment>
<dbReference type="Proteomes" id="UP000283269">
    <property type="component" value="Unassembled WGS sequence"/>
</dbReference>
<organism evidence="1 2">
    <name type="scientific">Psilocybe cyanescens</name>
    <dbReference type="NCBI Taxonomy" id="93625"/>
    <lineage>
        <taxon>Eukaryota</taxon>
        <taxon>Fungi</taxon>
        <taxon>Dikarya</taxon>
        <taxon>Basidiomycota</taxon>
        <taxon>Agaricomycotina</taxon>
        <taxon>Agaricomycetes</taxon>
        <taxon>Agaricomycetidae</taxon>
        <taxon>Agaricales</taxon>
        <taxon>Agaricineae</taxon>
        <taxon>Strophariaceae</taxon>
        <taxon>Psilocybe</taxon>
    </lineage>
</organism>
<sequence length="96" mass="10726">MADVLFVAVPMMGTTPTLRLGRPDLSLSKNICLVYAYIPVMNDLRKLGVPATRIVTRDGAWILVIICSEEGAHYLWVRAFLCEDRLIPTSSLCILF</sequence>
<keyword evidence="2" id="KW-1185">Reference proteome</keyword>
<reference evidence="1 2" key="1">
    <citation type="journal article" date="2018" name="Evol. Lett.">
        <title>Horizontal gene cluster transfer increased hallucinogenic mushroom diversity.</title>
        <authorList>
            <person name="Reynolds H.T."/>
            <person name="Vijayakumar V."/>
            <person name="Gluck-Thaler E."/>
            <person name="Korotkin H.B."/>
            <person name="Matheny P.B."/>
            <person name="Slot J.C."/>
        </authorList>
    </citation>
    <scope>NUCLEOTIDE SEQUENCE [LARGE SCALE GENOMIC DNA]</scope>
    <source>
        <strain evidence="1 2">2631</strain>
    </source>
</reference>
<name>A0A409XVS9_PSICY</name>